<name>A0A4U1C0N9_9SPHI</name>
<evidence type="ECO:0000256" key="1">
    <source>
        <dbReference type="ARBA" id="ARBA00004571"/>
    </source>
</evidence>
<dbReference type="InterPro" id="IPR036942">
    <property type="entry name" value="Beta-barrel_TonB_sf"/>
</dbReference>
<proteinExistence type="inferred from homology"/>
<dbReference type="Pfam" id="PF07715">
    <property type="entry name" value="Plug"/>
    <property type="match status" value="1"/>
</dbReference>
<organism evidence="13 14">
    <name type="scientific">Pedobacter cryophilus</name>
    <dbReference type="NCBI Taxonomy" id="2571271"/>
    <lineage>
        <taxon>Bacteria</taxon>
        <taxon>Pseudomonadati</taxon>
        <taxon>Bacteroidota</taxon>
        <taxon>Sphingobacteriia</taxon>
        <taxon>Sphingobacteriales</taxon>
        <taxon>Sphingobacteriaceae</taxon>
        <taxon>Pedobacter</taxon>
    </lineage>
</organism>
<evidence type="ECO:0000256" key="7">
    <source>
        <dbReference type="ARBA" id="ARBA00023237"/>
    </source>
</evidence>
<dbReference type="GO" id="GO:0044718">
    <property type="term" value="P:siderophore transmembrane transport"/>
    <property type="evidence" value="ECO:0007669"/>
    <property type="project" value="TreeGrafter"/>
</dbReference>
<evidence type="ECO:0000259" key="12">
    <source>
        <dbReference type="Pfam" id="PF07715"/>
    </source>
</evidence>
<evidence type="ECO:0000256" key="5">
    <source>
        <dbReference type="ARBA" id="ARBA00023077"/>
    </source>
</evidence>
<evidence type="ECO:0000256" key="2">
    <source>
        <dbReference type="ARBA" id="ARBA00022448"/>
    </source>
</evidence>
<gene>
    <name evidence="13" type="ORF">FA046_06545</name>
</gene>
<keyword evidence="10" id="KW-0732">Signal</keyword>
<keyword evidence="14" id="KW-1185">Reference proteome</keyword>
<protein>
    <submittedName>
        <fullName evidence="13">TonB-dependent receptor</fullName>
    </submittedName>
</protein>
<evidence type="ECO:0000313" key="13">
    <source>
        <dbReference type="EMBL" id="TKB98771.1"/>
    </source>
</evidence>
<evidence type="ECO:0000256" key="6">
    <source>
        <dbReference type="ARBA" id="ARBA00023136"/>
    </source>
</evidence>
<dbReference type="InterPro" id="IPR039426">
    <property type="entry name" value="TonB-dep_rcpt-like"/>
</dbReference>
<comment type="caution">
    <text evidence="13">The sequence shown here is derived from an EMBL/GenBank/DDBJ whole genome shotgun (WGS) entry which is preliminary data.</text>
</comment>
<evidence type="ECO:0000313" key="14">
    <source>
        <dbReference type="Proteomes" id="UP000308181"/>
    </source>
</evidence>
<reference evidence="13 14" key="1">
    <citation type="submission" date="2019-04" db="EMBL/GenBank/DDBJ databases">
        <title>Pedobacter sp. AR-3-17 sp. nov., isolated from Arctic soil.</title>
        <authorList>
            <person name="Dahal R.H."/>
            <person name="Kim D.-U."/>
        </authorList>
    </citation>
    <scope>NUCLEOTIDE SEQUENCE [LARGE SCALE GENOMIC DNA]</scope>
    <source>
        <strain evidence="13 14">AR-3-17</strain>
    </source>
</reference>
<comment type="similarity">
    <text evidence="8 9">Belongs to the TonB-dependent receptor family.</text>
</comment>
<dbReference type="PROSITE" id="PS52016">
    <property type="entry name" value="TONB_DEPENDENT_REC_3"/>
    <property type="match status" value="1"/>
</dbReference>
<keyword evidence="13" id="KW-0675">Receptor</keyword>
<dbReference type="InterPro" id="IPR000531">
    <property type="entry name" value="Beta-barrel_TonB"/>
</dbReference>
<dbReference type="InterPro" id="IPR037066">
    <property type="entry name" value="Plug_dom_sf"/>
</dbReference>
<dbReference type="SUPFAM" id="SSF56935">
    <property type="entry name" value="Porins"/>
    <property type="match status" value="1"/>
</dbReference>
<dbReference type="Gene3D" id="2.170.130.10">
    <property type="entry name" value="TonB-dependent receptor, plug domain"/>
    <property type="match status" value="1"/>
</dbReference>
<feature type="domain" description="TonB-dependent receptor-like beta-barrel" evidence="11">
    <location>
        <begin position="230"/>
        <end position="649"/>
    </location>
</feature>
<keyword evidence="6 8" id="KW-0472">Membrane</keyword>
<dbReference type="EMBL" id="SWBP01000002">
    <property type="protein sequence ID" value="TKB98771.1"/>
    <property type="molecule type" value="Genomic_DNA"/>
</dbReference>
<dbReference type="GO" id="GO:0015344">
    <property type="term" value="F:siderophore uptake transmembrane transporter activity"/>
    <property type="evidence" value="ECO:0007669"/>
    <property type="project" value="TreeGrafter"/>
</dbReference>
<comment type="subcellular location">
    <subcellularLocation>
        <location evidence="1 8">Cell outer membrane</location>
        <topology evidence="1 8">Multi-pass membrane protein</topology>
    </subcellularLocation>
</comment>
<evidence type="ECO:0000256" key="3">
    <source>
        <dbReference type="ARBA" id="ARBA00022452"/>
    </source>
</evidence>
<keyword evidence="4 8" id="KW-0812">Transmembrane</keyword>
<dbReference type="AlphaFoldDB" id="A0A4U1C0N9"/>
<feature type="chain" id="PRO_5020187112" evidence="10">
    <location>
        <begin position="20"/>
        <end position="684"/>
    </location>
</feature>
<dbReference type="GO" id="GO:0009279">
    <property type="term" value="C:cell outer membrane"/>
    <property type="evidence" value="ECO:0007669"/>
    <property type="project" value="UniProtKB-SubCell"/>
</dbReference>
<dbReference type="Gene3D" id="2.40.170.20">
    <property type="entry name" value="TonB-dependent receptor, beta-barrel domain"/>
    <property type="match status" value="1"/>
</dbReference>
<accession>A0A4U1C0N9</accession>
<evidence type="ECO:0000256" key="8">
    <source>
        <dbReference type="PROSITE-ProRule" id="PRU01360"/>
    </source>
</evidence>
<feature type="signal peptide" evidence="10">
    <location>
        <begin position="1"/>
        <end position="19"/>
    </location>
</feature>
<dbReference type="InterPro" id="IPR012910">
    <property type="entry name" value="Plug_dom"/>
</dbReference>
<dbReference type="Pfam" id="PF00593">
    <property type="entry name" value="TonB_dep_Rec_b-barrel"/>
    <property type="match status" value="1"/>
</dbReference>
<dbReference type="OrthoDB" id="9782587at2"/>
<keyword evidence="3 8" id="KW-1134">Transmembrane beta strand</keyword>
<keyword evidence="7 8" id="KW-0998">Cell outer membrane</keyword>
<dbReference type="Proteomes" id="UP000308181">
    <property type="component" value="Unassembled WGS sequence"/>
</dbReference>
<evidence type="ECO:0000259" key="11">
    <source>
        <dbReference type="Pfam" id="PF00593"/>
    </source>
</evidence>
<dbReference type="RefSeq" id="WP_136825585.1">
    <property type="nucleotide sequence ID" value="NZ_SWBP01000002.1"/>
</dbReference>
<feature type="domain" description="TonB-dependent receptor plug" evidence="12">
    <location>
        <begin position="46"/>
        <end position="150"/>
    </location>
</feature>
<evidence type="ECO:0000256" key="10">
    <source>
        <dbReference type="SAM" id="SignalP"/>
    </source>
</evidence>
<evidence type="ECO:0000256" key="4">
    <source>
        <dbReference type="ARBA" id="ARBA00022692"/>
    </source>
</evidence>
<sequence length="684" mass="76784">MKIALFTLFSLFSFSNLFSQEGKDSTRILQEITVKAYLSEQPLLGLPSSAVVINPKQIQQSTVNSLLPVLNTISGVKMEERSPGSYRISIRGSLLRSPFGVRNIKVYYDDFPLTDGGGNTYFNLIDQSAINNIEILKGPDGSLFGANSGGVILVNTQAKADEISLNLGAGSYGFARQNISINQNRKNFDFNIHQAIQLSDGYRDHSQLKKYFFQTQERWRYAKKATLKFSGFYSDLGYETPGGLNPAQFESNPQGARPRVGNTPGAEEQKAAIYNKTFFGGLAHEIQITPKLKHVISISGINTNFENPFITNYEKRKEHSFAVRTYFELKNNQKNKLKYQWNTGWEYQKTNTAILNYGNDRGETTTILAADRIKNQLQFVFTRFALQSGKHFKAEISNSLNFAGYSFETLPESSSAVVTGSQNLKTQWMPRLGLSYLINNQIALRGIISKGFSTPTTAEIRASDAKINTNLKSENGWNYELGMRLRTPFEAVNLDISAFYYRLNDAIVRRLNANDQDFFVNAGGTNQKGIEVALQTKILNNKTGFIKNLDFNNALTLNDFKFRDYTIGSNNFSGNLLTGVPKINWNSNVNLDLSKGFNLYGQYQFNGKTSLNDAASVFADSYHLVMMKLSWQKQIQKAKLSFNIGADNILNEKYSLGNDLNAFGTRFFNAAADRNYFVGLGLRF</sequence>
<dbReference type="PANTHER" id="PTHR30069:SF28">
    <property type="entry name" value="TONB-DEPENDENT RECEPTOR YNCD-RELATED"/>
    <property type="match status" value="1"/>
</dbReference>
<keyword evidence="5 9" id="KW-0798">TonB box</keyword>
<keyword evidence="2 8" id="KW-0813">Transport</keyword>
<evidence type="ECO:0000256" key="9">
    <source>
        <dbReference type="RuleBase" id="RU003357"/>
    </source>
</evidence>
<dbReference type="PANTHER" id="PTHR30069">
    <property type="entry name" value="TONB-DEPENDENT OUTER MEMBRANE RECEPTOR"/>
    <property type="match status" value="1"/>
</dbReference>